<accession>A0AAW9N7W6</accession>
<reference evidence="1 2" key="1">
    <citation type="submission" date="2023-03" db="EMBL/GenBank/DDBJ databases">
        <title>Bacillus Genome Sequencing.</title>
        <authorList>
            <person name="Dunlap C."/>
        </authorList>
    </citation>
    <scope>NUCLEOTIDE SEQUENCE [LARGE SCALE GENOMIC DNA]</scope>
    <source>
        <strain evidence="1 2">B-41290</strain>
    </source>
</reference>
<keyword evidence="2" id="KW-1185">Reference proteome</keyword>
<evidence type="ECO:0000313" key="1">
    <source>
        <dbReference type="EMBL" id="MEC0272996.1"/>
    </source>
</evidence>
<proteinExistence type="predicted"/>
<dbReference type="Proteomes" id="UP001307168">
    <property type="component" value="Unassembled WGS sequence"/>
</dbReference>
<dbReference type="EMBL" id="JARNBH010000008">
    <property type="protein sequence ID" value="MEC0272996.1"/>
    <property type="molecule type" value="Genomic_DNA"/>
</dbReference>
<name>A0AAW9N7W6_9BACI</name>
<dbReference type="RefSeq" id="WP_192825450.1">
    <property type="nucleotide sequence ID" value="NZ_JARNBG010000001.1"/>
</dbReference>
<evidence type="ECO:0000313" key="2">
    <source>
        <dbReference type="Proteomes" id="UP001307168"/>
    </source>
</evidence>
<sequence length="88" mass="10086">MTSTISKMIRLSLFSGIDVTVLFEDTFKEVHANKLELEIKAVDLYPEGYDHDSLFVSYKERKLNHDLERGSKKALKNVAADIRKKLGE</sequence>
<dbReference type="AlphaFoldDB" id="A0AAW9N7W6"/>
<organism evidence="1 2">
    <name type="scientific">Peribacillus castrilensis</name>
    <dbReference type="NCBI Taxonomy" id="2897690"/>
    <lineage>
        <taxon>Bacteria</taxon>
        <taxon>Bacillati</taxon>
        <taxon>Bacillota</taxon>
        <taxon>Bacilli</taxon>
        <taxon>Bacillales</taxon>
        <taxon>Bacillaceae</taxon>
        <taxon>Peribacillus</taxon>
    </lineage>
</organism>
<comment type="caution">
    <text evidence="1">The sequence shown here is derived from an EMBL/GenBank/DDBJ whole genome shotgun (WGS) entry which is preliminary data.</text>
</comment>
<protein>
    <submittedName>
        <fullName evidence="1">Uncharacterized protein</fullName>
    </submittedName>
</protein>
<gene>
    <name evidence="1" type="ORF">P4706_07900</name>
</gene>